<dbReference type="EMBL" id="NNRM01000045">
    <property type="protein sequence ID" value="OYR22154.1"/>
    <property type="molecule type" value="Genomic_DNA"/>
</dbReference>
<name>A0A256G4Y5_9HYPH</name>
<accession>A0A256G4Y5</accession>
<protein>
    <submittedName>
        <fullName evidence="1">Uncharacterized protein</fullName>
    </submittedName>
</protein>
<reference evidence="1 2" key="1">
    <citation type="submission" date="2017-07" db="EMBL/GenBank/DDBJ databases">
        <title>Phylogenetic study on the rhizospheric bacterium Ochrobactrum sp. A44.</title>
        <authorList>
            <person name="Krzyzanowska D.M."/>
            <person name="Ossowicki A."/>
            <person name="Rajewska M."/>
            <person name="Maciag T."/>
            <person name="Kaczynski Z."/>
            <person name="Czerwicka M."/>
            <person name="Jafra S."/>
        </authorList>
    </citation>
    <scope>NUCLEOTIDE SEQUENCE [LARGE SCALE GENOMIC DNA]</scope>
    <source>
        <strain evidence="1 2">CCUG 30717</strain>
    </source>
</reference>
<dbReference type="AlphaFoldDB" id="A0A256G4Y5"/>
<organism evidence="1 2">
    <name type="scientific">Brucella pseudogrignonensis</name>
    <dbReference type="NCBI Taxonomy" id="419475"/>
    <lineage>
        <taxon>Bacteria</taxon>
        <taxon>Pseudomonadati</taxon>
        <taxon>Pseudomonadota</taxon>
        <taxon>Alphaproteobacteria</taxon>
        <taxon>Hyphomicrobiales</taxon>
        <taxon>Brucellaceae</taxon>
        <taxon>Brucella/Ochrobactrum group</taxon>
        <taxon>Brucella</taxon>
    </lineage>
</organism>
<dbReference type="Proteomes" id="UP000216188">
    <property type="component" value="Unassembled WGS sequence"/>
</dbReference>
<evidence type="ECO:0000313" key="2">
    <source>
        <dbReference type="Proteomes" id="UP000216188"/>
    </source>
</evidence>
<gene>
    <name evidence="1" type="ORF">CEV34_4495</name>
</gene>
<keyword evidence="2" id="KW-1185">Reference proteome</keyword>
<comment type="caution">
    <text evidence="1">The sequence shown here is derived from an EMBL/GenBank/DDBJ whole genome shotgun (WGS) entry which is preliminary data.</text>
</comment>
<evidence type="ECO:0000313" key="1">
    <source>
        <dbReference type="EMBL" id="OYR22154.1"/>
    </source>
</evidence>
<proteinExistence type="predicted"/>
<sequence length="44" mass="4699">MIAINAPIAASRNARRAEKVSLLIMPVTAAIDVHKIKKAQSSNV</sequence>